<dbReference type="PANTHER" id="PTHR18359:SF0">
    <property type="entry name" value="U3 SMALL NUCLEOLAR RNA-ASSOCIATED PROTEIN 18 HOMOLOG"/>
    <property type="match status" value="1"/>
</dbReference>
<dbReference type="PANTHER" id="PTHR18359">
    <property type="entry name" value="WD-REPEAT PROTEIN-RELATED"/>
    <property type="match status" value="1"/>
</dbReference>
<comment type="caution">
    <text evidence="6">The sequence shown here is derived from an EMBL/GenBank/DDBJ whole genome shotgun (WGS) entry which is preliminary data.</text>
</comment>
<gene>
    <name evidence="6" type="ORF">TIFTF001_030791</name>
</gene>
<comment type="subcellular location">
    <subcellularLocation>
        <location evidence="1">Nucleus</location>
        <location evidence="1">Nucleolus</location>
    </subcellularLocation>
</comment>
<keyword evidence="7" id="KW-1185">Reference proteome</keyword>
<keyword evidence="4" id="KW-0677">Repeat</keyword>
<dbReference type="InterPro" id="IPR036322">
    <property type="entry name" value="WD40_repeat_dom_sf"/>
</dbReference>
<reference evidence="6" key="1">
    <citation type="submission" date="2023-07" db="EMBL/GenBank/DDBJ databases">
        <title>draft genome sequence of fig (Ficus carica).</title>
        <authorList>
            <person name="Takahashi T."/>
            <person name="Nishimura K."/>
        </authorList>
    </citation>
    <scope>NUCLEOTIDE SEQUENCE</scope>
</reference>
<keyword evidence="3" id="KW-0853">WD repeat</keyword>
<evidence type="ECO:0000256" key="2">
    <source>
        <dbReference type="ARBA" id="ARBA00022552"/>
    </source>
</evidence>
<dbReference type="Gene3D" id="2.130.10.10">
    <property type="entry name" value="YVTN repeat-like/Quinoprotein amine dehydrogenase"/>
    <property type="match status" value="1"/>
</dbReference>
<dbReference type="Proteomes" id="UP001187192">
    <property type="component" value="Unassembled WGS sequence"/>
</dbReference>
<dbReference type="EMBL" id="BTGU01000116">
    <property type="protein sequence ID" value="GMN61704.1"/>
    <property type="molecule type" value="Genomic_DNA"/>
</dbReference>
<evidence type="ECO:0000313" key="7">
    <source>
        <dbReference type="Proteomes" id="UP001187192"/>
    </source>
</evidence>
<organism evidence="6 7">
    <name type="scientific">Ficus carica</name>
    <name type="common">Common fig</name>
    <dbReference type="NCBI Taxonomy" id="3494"/>
    <lineage>
        <taxon>Eukaryota</taxon>
        <taxon>Viridiplantae</taxon>
        <taxon>Streptophyta</taxon>
        <taxon>Embryophyta</taxon>
        <taxon>Tracheophyta</taxon>
        <taxon>Spermatophyta</taxon>
        <taxon>Magnoliopsida</taxon>
        <taxon>eudicotyledons</taxon>
        <taxon>Gunneridae</taxon>
        <taxon>Pentapetalae</taxon>
        <taxon>rosids</taxon>
        <taxon>fabids</taxon>
        <taxon>Rosales</taxon>
        <taxon>Moraceae</taxon>
        <taxon>Ficeae</taxon>
        <taxon>Ficus</taxon>
    </lineage>
</organism>
<dbReference type="SUPFAM" id="SSF50978">
    <property type="entry name" value="WD40 repeat-like"/>
    <property type="match status" value="1"/>
</dbReference>
<dbReference type="GO" id="GO:0034388">
    <property type="term" value="C:Pwp2p-containing subcomplex of 90S preribosome"/>
    <property type="evidence" value="ECO:0007669"/>
    <property type="project" value="TreeGrafter"/>
</dbReference>
<sequence>MTASSYRYGQVYHWDLRMKTCLRKGADEGCIKGTSLSTSPNGRLFAAGSESGIVNVYNGDDFLGGKRKPMKTPLLLVDVSRPLVMPAGKALPYKLHHYQHA</sequence>
<name>A0AA88DU73_FICCA</name>
<proteinExistence type="predicted"/>
<keyword evidence="5" id="KW-0539">Nucleus</keyword>
<dbReference type="AlphaFoldDB" id="A0AA88DU73"/>
<dbReference type="GO" id="GO:0032040">
    <property type="term" value="C:small-subunit processome"/>
    <property type="evidence" value="ECO:0007669"/>
    <property type="project" value="TreeGrafter"/>
</dbReference>
<evidence type="ECO:0000256" key="3">
    <source>
        <dbReference type="ARBA" id="ARBA00022574"/>
    </source>
</evidence>
<dbReference type="GO" id="GO:0006364">
    <property type="term" value="P:rRNA processing"/>
    <property type="evidence" value="ECO:0007669"/>
    <property type="project" value="UniProtKB-KW"/>
</dbReference>
<evidence type="ECO:0000313" key="6">
    <source>
        <dbReference type="EMBL" id="GMN61704.1"/>
    </source>
</evidence>
<keyword evidence="2" id="KW-0698">rRNA processing</keyword>
<dbReference type="InterPro" id="IPR045161">
    <property type="entry name" value="Utp18"/>
</dbReference>
<protein>
    <submittedName>
        <fullName evidence="6">Uncharacterized protein</fullName>
    </submittedName>
</protein>
<accession>A0AA88DU73</accession>
<evidence type="ECO:0000256" key="1">
    <source>
        <dbReference type="ARBA" id="ARBA00004604"/>
    </source>
</evidence>
<dbReference type="InterPro" id="IPR015943">
    <property type="entry name" value="WD40/YVTN_repeat-like_dom_sf"/>
</dbReference>
<evidence type="ECO:0000256" key="4">
    <source>
        <dbReference type="ARBA" id="ARBA00022737"/>
    </source>
</evidence>
<evidence type="ECO:0000256" key="5">
    <source>
        <dbReference type="ARBA" id="ARBA00023242"/>
    </source>
</evidence>